<protein>
    <submittedName>
        <fullName evidence="2">Uncharacterized protein</fullName>
    </submittedName>
</protein>
<gene>
    <name evidence="2" type="ORF">DDE19_29120</name>
</gene>
<dbReference type="AlphaFoldDB" id="A0A3N9XGY3"/>
<evidence type="ECO:0000313" key="3">
    <source>
        <dbReference type="Proteomes" id="UP000278981"/>
    </source>
</evidence>
<name>A0A3N9XGY3_9ACTN</name>
<comment type="caution">
    <text evidence="2">The sequence shown here is derived from an EMBL/GenBank/DDBJ whole genome shotgun (WGS) entry which is preliminary data.</text>
</comment>
<evidence type="ECO:0000256" key="1">
    <source>
        <dbReference type="SAM" id="MobiDB-lite"/>
    </source>
</evidence>
<feature type="region of interest" description="Disordered" evidence="1">
    <location>
        <begin position="23"/>
        <end position="65"/>
    </location>
</feature>
<evidence type="ECO:0000313" key="2">
    <source>
        <dbReference type="EMBL" id="RQX12228.1"/>
    </source>
</evidence>
<dbReference type="EMBL" id="QDGB01000352">
    <property type="protein sequence ID" value="RQX12228.1"/>
    <property type="molecule type" value="Genomic_DNA"/>
</dbReference>
<dbReference type="Proteomes" id="UP000278981">
    <property type="component" value="Unassembled WGS sequence"/>
</dbReference>
<sequence>MAGIWRDFAVAVITAFRRRDEQAIADAQSSDWPRRRSAGSSEPPTRRSDRNAGHRTATLQAVKMT</sequence>
<organism evidence="2 3">
    <name type="scientific">Micromonospora ureilytica</name>
    <dbReference type="NCBI Taxonomy" id="709868"/>
    <lineage>
        <taxon>Bacteria</taxon>
        <taxon>Bacillati</taxon>
        <taxon>Actinomycetota</taxon>
        <taxon>Actinomycetes</taxon>
        <taxon>Micromonosporales</taxon>
        <taxon>Micromonosporaceae</taxon>
        <taxon>Micromonospora</taxon>
    </lineage>
</organism>
<reference evidence="2 3" key="1">
    <citation type="submission" date="2018-04" db="EMBL/GenBank/DDBJ databases">
        <title>Micromonosporas from Atacama Desert.</title>
        <authorList>
            <person name="Carro L."/>
            <person name="Klenk H.-P."/>
            <person name="Goodfellow M."/>
        </authorList>
    </citation>
    <scope>NUCLEOTIDE SEQUENCE [LARGE SCALE GENOMIC DNA]</scope>
    <source>
        <strain evidence="2 3">LB19</strain>
    </source>
</reference>
<proteinExistence type="predicted"/>
<accession>A0A3N9XGY3</accession>